<proteinExistence type="predicted"/>
<keyword evidence="2" id="KW-1185">Reference proteome</keyword>
<reference evidence="1 2" key="1">
    <citation type="submission" date="2024-11" db="EMBL/GenBank/DDBJ databases">
        <title>Adaptive evolution of stress response genes in parasites aligns with host niche diversity.</title>
        <authorList>
            <person name="Hahn C."/>
            <person name="Resl P."/>
        </authorList>
    </citation>
    <scope>NUCLEOTIDE SEQUENCE [LARGE SCALE GENOMIC DNA]</scope>
    <source>
        <strain evidence="1">EGGRZ-B1_66</strain>
        <tissue evidence="1">Body</tissue>
    </source>
</reference>
<feature type="non-terminal residue" evidence="1">
    <location>
        <position position="1"/>
    </location>
</feature>
<protein>
    <submittedName>
        <fullName evidence="1">Uncharacterized protein</fullName>
    </submittedName>
</protein>
<gene>
    <name evidence="1" type="ORF">Ciccas_012770</name>
</gene>
<dbReference type="Proteomes" id="UP001626550">
    <property type="component" value="Unassembled WGS sequence"/>
</dbReference>
<evidence type="ECO:0000313" key="1">
    <source>
        <dbReference type="EMBL" id="KAL3308694.1"/>
    </source>
</evidence>
<sequence length="122" mass="13822">ALFCTHRKCPTFEETADSATELNSLNESLSNTDEKLQQLFSCIPTPPQEENRWLPEFSQETTCPKSPTDEKTEFNKEFRCYTAESQSPMRMNPLDIWRVNATVYPRLSCVAKAKLTAPAGEG</sequence>
<name>A0ABD2PN41_9PLAT</name>
<comment type="caution">
    <text evidence="1">The sequence shown here is derived from an EMBL/GenBank/DDBJ whole genome shotgun (WGS) entry which is preliminary data.</text>
</comment>
<organism evidence="1 2">
    <name type="scientific">Cichlidogyrus casuarinus</name>
    <dbReference type="NCBI Taxonomy" id="1844966"/>
    <lineage>
        <taxon>Eukaryota</taxon>
        <taxon>Metazoa</taxon>
        <taxon>Spiralia</taxon>
        <taxon>Lophotrochozoa</taxon>
        <taxon>Platyhelminthes</taxon>
        <taxon>Monogenea</taxon>
        <taxon>Monopisthocotylea</taxon>
        <taxon>Dactylogyridea</taxon>
        <taxon>Ancyrocephalidae</taxon>
        <taxon>Cichlidogyrus</taxon>
    </lineage>
</organism>
<accession>A0ABD2PN41</accession>
<evidence type="ECO:0000313" key="2">
    <source>
        <dbReference type="Proteomes" id="UP001626550"/>
    </source>
</evidence>
<dbReference type="AlphaFoldDB" id="A0ABD2PN41"/>
<dbReference type="EMBL" id="JBJKFK010004850">
    <property type="protein sequence ID" value="KAL3308694.1"/>
    <property type="molecule type" value="Genomic_DNA"/>
</dbReference>